<dbReference type="PANTHER" id="PTHR40050">
    <property type="entry name" value="INNER SPORE COAT PROTEIN H"/>
    <property type="match status" value="1"/>
</dbReference>
<sequence>MKIRTDGFSGKAIVLLGALAVLTGCGSGGSSSESSPSDFDAPVEPVNIGGDGDIFDPERLLDVEITMSASNWRTLKAEARTLAETSRECLPEFEYTELPATVTIDGDTMGNVNVRKKGFIGSLSPDLPSLKLDFNDLQEGRTYQNVSRMTLNNNRQDPSNVRQCLAYDRFRDIGIAAPLCNYAQVTVNGEDLGVFAHVEPIRKPFLRRTFGDDSGNLYEAQQADFGNYLIRRFETKTNEDANNRSDLQAVADAMALDDEAMMDVLPQLLDVDEFIRFWAMETLLGAWDSASGNANNFYLYHSPDDGLFHFIPWGADTAFRGTHPLKPGSAPLYRNFRLAERLYGMPEYRQQYLDALEDLLANHWDEEAMQLEIERVMALTGTTEADVESVESFLLGTGMPGDDGYERSQREVLLSAIAGNEPEEAVTLLEDTQPDCSEPAKTNLTASVSAVSGTDSGVFSFTLPDGRQVSASLTFAAFEVDSLVYSVDTEQAPAVHSLLLIGVDAAQGFKPYVLQVFIEDTDYIPGTHKLHGFATNALLFEVDESVPGDVVSLALGATGTITLNSVGSGANAGDVDMDIDMTMEYLPGTE</sequence>
<gene>
    <name evidence="1" type="primary">cotH</name>
    <name evidence="1" type="ORF">MARSALSMR5_00787</name>
</gene>
<dbReference type="EMBL" id="CP020931">
    <property type="protein sequence ID" value="ARM82884.1"/>
    <property type="molecule type" value="Genomic_DNA"/>
</dbReference>
<organism evidence="1 2">
    <name type="scientific">Marinobacter salarius</name>
    <dbReference type="NCBI Taxonomy" id="1420917"/>
    <lineage>
        <taxon>Bacteria</taxon>
        <taxon>Pseudomonadati</taxon>
        <taxon>Pseudomonadota</taxon>
        <taxon>Gammaproteobacteria</taxon>
        <taxon>Pseudomonadales</taxon>
        <taxon>Marinobacteraceae</taxon>
        <taxon>Marinobacter</taxon>
    </lineage>
</organism>
<protein>
    <submittedName>
        <fullName evidence="1">Inner spore coat protein H</fullName>
    </submittedName>
</protein>
<dbReference type="Proteomes" id="UP000193100">
    <property type="component" value="Chromosome"/>
</dbReference>
<keyword evidence="1" id="KW-0167">Capsid protein</keyword>
<dbReference type="PROSITE" id="PS51257">
    <property type="entry name" value="PROKAR_LIPOPROTEIN"/>
    <property type="match status" value="1"/>
</dbReference>
<proteinExistence type="predicted"/>
<dbReference type="PANTHER" id="PTHR40050:SF1">
    <property type="entry name" value="INNER SPORE COAT PROTEIN H"/>
    <property type="match status" value="1"/>
</dbReference>
<dbReference type="Pfam" id="PF08757">
    <property type="entry name" value="CotH"/>
    <property type="match status" value="1"/>
</dbReference>
<dbReference type="InterPro" id="IPR014867">
    <property type="entry name" value="Spore_coat_CotH_CotH2/3/7"/>
</dbReference>
<reference evidence="1 2" key="1">
    <citation type="submission" date="2017-04" db="EMBL/GenBank/DDBJ databases">
        <title>Genome Sequence of Marinobacter salarius strain SMR5 Isolated from a culture of the Diatom Skeletonema marinoi.</title>
        <authorList>
            <person name="Topel M."/>
            <person name="Pinder M.I.M."/>
            <person name="Johansson O.N."/>
            <person name="Kourtchenko O."/>
            <person name="Godhe A."/>
            <person name="Clarke A.K."/>
        </authorList>
    </citation>
    <scope>NUCLEOTIDE SEQUENCE [LARGE SCALE GENOMIC DNA]</scope>
    <source>
        <strain evidence="1 2">SMR5</strain>
    </source>
</reference>
<evidence type="ECO:0000313" key="1">
    <source>
        <dbReference type="EMBL" id="ARM82884.1"/>
    </source>
</evidence>
<accession>A0A1W6K643</accession>
<name>A0A1W6K643_9GAMM</name>
<evidence type="ECO:0000313" key="2">
    <source>
        <dbReference type="Proteomes" id="UP000193100"/>
    </source>
</evidence>
<keyword evidence="1" id="KW-0946">Virion</keyword>
<dbReference type="RefSeq" id="WP_227517862.1">
    <property type="nucleotide sequence ID" value="NZ_CP020931.1"/>
</dbReference>
<dbReference type="AlphaFoldDB" id="A0A1W6K643"/>
<dbReference type="STRING" id="1420917.AU15_17405"/>
<dbReference type="GeneID" id="77254775"/>